<dbReference type="RefSeq" id="WP_182706287.1">
    <property type="nucleotide sequence ID" value="NZ_JACJII010000001.1"/>
</dbReference>
<dbReference type="InterPro" id="IPR011991">
    <property type="entry name" value="ArsR-like_HTH"/>
</dbReference>
<dbReference type="Proteomes" id="UP000539313">
    <property type="component" value="Unassembled WGS sequence"/>
</dbReference>
<organism evidence="2 3">
    <name type="scientific">Thermomonospora cellulosilytica</name>
    <dbReference type="NCBI Taxonomy" id="1411118"/>
    <lineage>
        <taxon>Bacteria</taxon>
        <taxon>Bacillati</taxon>
        <taxon>Actinomycetota</taxon>
        <taxon>Actinomycetes</taxon>
        <taxon>Streptosporangiales</taxon>
        <taxon>Thermomonosporaceae</taxon>
        <taxon>Thermomonospora</taxon>
    </lineage>
</organism>
<protein>
    <submittedName>
        <fullName evidence="2">DNA-binding transcriptional ArsR family regulator</fullName>
    </submittedName>
</protein>
<dbReference type="InterPro" id="IPR001845">
    <property type="entry name" value="HTH_ArsR_DNA-bd_dom"/>
</dbReference>
<accession>A0A7W3MZZ5</accession>
<dbReference type="AlphaFoldDB" id="A0A7W3MZZ5"/>
<dbReference type="PANTHER" id="PTHR38600:SF2">
    <property type="entry name" value="SLL0088 PROTEIN"/>
    <property type="match status" value="1"/>
</dbReference>
<dbReference type="NCBIfam" id="NF033788">
    <property type="entry name" value="HTH_metalloreg"/>
    <property type="match status" value="1"/>
</dbReference>
<dbReference type="Pfam" id="PF12840">
    <property type="entry name" value="HTH_20"/>
    <property type="match status" value="1"/>
</dbReference>
<dbReference type="GO" id="GO:0003700">
    <property type="term" value="F:DNA-binding transcription factor activity"/>
    <property type="evidence" value="ECO:0007669"/>
    <property type="project" value="InterPro"/>
</dbReference>
<sequence length="118" mass="13415">MADDPLSVTFAALADPTRRAILARLAEGEATVNELAEPFSISVQAVSKHLKVLERAGLISRGRHAQWRPCRLETAPLAQASQWIERYQAVWADRFDRLDREIRQIQRRRSEGADHGRD</sequence>
<dbReference type="InterPro" id="IPR036388">
    <property type="entry name" value="WH-like_DNA-bd_sf"/>
</dbReference>
<dbReference type="EMBL" id="JACJII010000001">
    <property type="protein sequence ID" value="MBA9004985.1"/>
    <property type="molecule type" value="Genomic_DNA"/>
</dbReference>
<dbReference type="GO" id="GO:0003677">
    <property type="term" value="F:DNA binding"/>
    <property type="evidence" value="ECO:0007669"/>
    <property type="project" value="UniProtKB-KW"/>
</dbReference>
<keyword evidence="2" id="KW-0238">DNA-binding</keyword>
<keyword evidence="3" id="KW-1185">Reference proteome</keyword>
<dbReference type="SUPFAM" id="SSF46785">
    <property type="entry name" value="Winged helix' DNA-binding domain"/>
    <property type="match status" value="1"/>
</dbReference>
<evidence type="ECO:0000259" key="1">
    <source>
        <dbReference type="PROSITE" id="PS50987"/>
    </source>
</evidence>
<gene>
    <name evidence="2" type="ORF">HNR21_003867</name>
</gene>
<dbReference type="Gene3D" id="1.10.10.10">
    <property type="entry name" value="Winged helix-like DNA-binding domain superfamily/Winged helix DNA-binding domain"/>
    <property type="match status" value="1"/>
</dbReference>
<reference evidence="2 3" key="1">
    <citation type="submission" date="2020-08" db="EMBL/GenBank/DDBJ databases">
        <title>Sequencing the genomes of 1000 actinobacteria strains.</title>
        <authorList>
            <person name="Klenk H.-P."/>
        </authorList>
    </citation>
    <scope>NUCLEOTIDE SEQUENCE [LARGE SCALE GENOMIC DNA]</scope>
    <source>
        <strain evidence="2 3">DSM 45823</strain>
    </source>
</reference>
<comment type="caution">
    <text evidence="2">The sequence shown here is derived from an EMBL/GenBank/DDBJ whole genome shotgun (WGS) entry which is preliminary data.</text>
</comment>
<evidence type="ECO:0000313" key="2">
    <source>
        <dbReference type="EMBL" id="MBA9004985.1"/>
    </source>
</evidence>
<evidence type="ECO:0000313" key="3">
    <source>
        <dbReference type="Proteomes" id="UP000539313"/>
    </source>
</evidence>
<name>A0A7W3MZZ5_9ACTN</name>
<proteinExistence type="predicted"/>
<dbReference type="PRINTS" id="PR00778">
    <property type="entry name" value="HTHARSR"/>
</dbReference>
<dbReference type="PANTHER" id="PTHR38600">
    <property type="entry name" value="TRANSCRIPTIONAL REGULATORY PROTEIN"/>
    <property type="match status" value="1"/>
</dbReference>
<dbReference type="CDD" id="cd00090">
    <property type="entry name" value="HTH_ARSR"/>
    <property type="match status" value="1"/>
</dbReference>
<dbReference type="InterPro" id="IPR036390">
    <property type="entry name" value="WH_DNA-bd_sf"/>
</dbReference>
<feature type="domain" description="HTH arsR-type" evidence="1">
    <location>
        <begin position="1"/>
        <end position="92"/>
    </location>
</feature>
<dbReference type="PROSITE" id="PS50987">
    <property type="entry name" value="HTH_ARSR_2"/>
    <property type="match status" value="1"/>
</dbReference>
<dbReference type="SMART" id="SM00418">
    <property type="entry name" value="HTH_ARSR"/>
    <property type="match status" value="1"/>
</dbReference>